<sequence>MGLLNLKGTKPDLHTSEPRIEPQTSDSSNISLTETANTTDSTASSIALKDPVCPDASVDASKQKSQDGTESKNENGRTKKRHMVTMDQVGNAVVATVSAIGVALSGGN</sequence>
<name>A0A3N4HVB4_ASCIM</name>
<proteinExistence type="predicted"/>
<evidence type="ECO:0000313" key="2">
    <source>
        <dbReference type="EMBL" id="RPA75780.1"/>
    </source>
</evidence>
<feature type="compositionally biased region" description="Basic and acidic residues" evidence="1">
    <location>
        <begin position="9"/>
        <end position="20"/>
    </location>
</feature>
<dbReference type="Proteomes" id="UP000275078">
    <property type="component" value="Unassembled WGS sequence"/>
</dbReference>
<reference evidence="2 3" key="1">
    <citation type="journal article" date="2018" name="Nat. Ecol. Evol.">
        <title>Pezizomycetes genomes reveal the molecular basis of ectomycorrhizal truffle lifestyle.</title>
        <authorList>
            <person name="Murat C."/>
            <person name="Payen T."/>
            <person name="Noel B."/>
            <person name="Kuo A."/>
            <person name="Morin E."/>
            <person name="Chen J."/>
            <person name="Kohler A."/>
            <person name="Krizsan K."/>
            <person name="Balestrini R."/>
            <person name="Da Silva C."/>
            <person name="Montanini B."/>
            <person name="Hainaut M."/>
            <person name="Levati E."/>
            <person name="Barry K.W."/>
            <person name="Belfiori B."/>
            <person name="Cichocki N."/>
            <person name="Clum A."/>
            <person name="Dockter R.B."/>
            <person name="Fauchery L."/>
            <person name="Guy J."/>
            <person name="Iotti M."/>
            <person name="Le Tacon F."/>
            <person name="Lindquist E.A."/>
            <person name="Lipzen A."/>
            <person name="Malagnac F."/>
            <person name="Mello A."/>
            <person name="Molinier V."/>
            <person name="Miyauchi S."/>
            <person name="Poulain J."/>
            <person name="Riccioni C."/>
            <person name="Rubini A."/>
            <person name="Sitrit Y."/>
            <person name="Splivallo R."/>
            <person name="Traeger S."/>
            <person name="Wang M."/>
            <person name="Zifcakova L."/>
            <person name="Wipf D."/>
            <person name="Zambonelli A."/>
            <person name="Paolocci F."/>
            <person name="Nowrousian M."/>
            <person name="Ottonello S."/>
            <person name="Baldrian P."/>
            <person name="Spatafora J.W."/>
            <person name="Henrissat B."/>
            <person name="Nagy L.G."/>
            <person name="Aury J.M."/>
            <person name="Wincker P."/>
            <person name="Grigoriev I.V."/>
            <person name="Bonfante P."/>
            <person name="Martin F.M."/>
        </authorList>
    </citation>
    <scope>NUCLEOTIDE SEQUENCE [LARGE SCALE GENOMIC DNA]</scope>
    <source>
        <strain evidence="2 3">RN42</strain>
    </source>
</reference>
<feature type="compositionally biased region" description="Polar residues" evidence="1">
    <location>
        <begin position="22"/>
        <end position="45"/>
    </location>
</feature>
<evidence type="ECO:0000313" key="3">
    <source>
        <dbReference type="Proteomes" id="UP000275078"/>
    </source>
</evidence>
<gene>
    <name evidence="2" type="ORF">BJ508DRAFT_417955</name>
</gene>
<organism evidence="2 3">
    <name type="scientific">Ascobolus immersus RN42</name>
    <dbReference type="NCBI Taxonomy" id="1160509"/>
    <lineage>
        <taxon>Eukaryota</taxon>
        <taxon>Fungi</taxon>
        <taxon>Dikarya</taxon>
        <taxon>Ascomycota</taxon>
        <taxon>Pezizomycotina</taxon>
        <taxon>Pezizomycetes</taxon>
        <taxon>Pezizales</taxon>
        <taxon>Ascobolaceae</taxon>
        <taxon>Ascobolus</taxon>
    </lineage>
</organism>
<feature type="compositionally biased region" description="Basic and acidic residues" evidence="1">
    <location>
        <begin position="61"/>
        <end position="77"/>
    </location>
</feature>
<dbReference type="EMBL" id="ML119757">
    <property type="protein sequence ID" value="RPA75780.1"/>
    <property type="molecule type" value="Genomic_DNA"/>
</dbReference>
<keyword evidence="3" id="KW-1185">Reference proteome</keyword>
<dbReference type="AlphaFoldDB" id="A0A3N4HVB4"/>
<protein>
    <submittedName>
        <fullName evidence="2">Uncharacterized protein</fullName>
    </submittedName>
</protein>
<accession>A0A3N4HVB4</accession>
<feature type="region of interest" description="Disordered" evidence="1">
    <location>
        <begin position="1"/>
        <end position="83"/>
    </location>
</feature>
<evidence type="ECO:0000256" key="1">
    <source>
        <dbReference type="SAM" id="MobiDB-lite"/>
    </source>
</evidence>